<dbReference type="RefSeq" id="WP_066839000.1">
    <property type="nucleotide sequence ID" value="NZ_CAPMDX010000164.1"/>
</dbReference>
<keyword evidence="1" id="KW-0812">Transmembrane</keyword>
<evidence type="ECO:0000313" key="5">
    <source>
        <dbReference type="Proteomes" id="UP000544551"/>
    </source>
</evidence>
<evidence type="ECO:0000256" key="1">
    <source>
        <dbReference type="SAM" id="Phobius"/>
    </source>
</evidence>
<gene>
    <name evidence="3" type="ORF">AYJ05_08940</name>
    <name evidence="2" type="ORF">HF853_12795</name>
</gene>
<dbReference type="OrthoDB" id="4420974at2"/>
<comment type="caution">
    <text evidence="3">The sequence shown here is derived from an EMBL/GenBank/DDBJ whole genome shotgun (WGS) entry which is preliminary data.</text>
</comment>
<proteinExistence type="predicted"/>
<evidence type="ECO:0000313" key="4">
    <source>
        <dbReference type="Proteomes" id="UP000076947"/>
    </source>
</evidence>
<dbReference type="EMBL" id="JABAFZ010000014">
    <property type="protein sequence ID" value="NME90521.1"/>
    <property type="molecule type" value="Genomic_DNA"/>
</dbReference>
<reference evidence="4" key="2">
    <citation type="submission" date="2016-02" db="EMBL/GenBank/DDBJ databases">
        <authorList>
            <person name="Kaur G."/>
            <person name="Nair G.R."/>
            <person name="Mayilraj S."/>
        </authorList>
    </citation>
    <scope>NUCLEOTIDE SEQUENCE [LARGE SCALE GENOMIC DNA]</scope>
    <source>
        <strain evidence="4">GA-15</strain>
    </source>
</reference>
<dbReference type="Proteomes" id="UP000076947">
    <property type="component" value="Unassembled WGS sequence"/>
</dbReference>
<evidence type="ECO:0000313" key="2">
    <source>
        <dbReference type="EMBL" id="NME90521.1"/>
    </source>
</evidence>
<dbReference type="EMBL" id="LSTQ01000010">
    <property type="protein sequence ID" value="OAH29944.1"/>
    <property type="molecule type" value="Genomic_DNA"/>
</dbReference>
<feature type="transmembrane region" description="Helical" evidence="1">
    <location>
        <begin position="37"/>
        <end position="58"/>
    </location>
</feature>
<dbReference type="AlphaFoldDB" id="A0A177IMG6"/>
<reference evidence="2 5" key="3">
    <citation type="submission" date="2020-04" db="EMBL/GenBank/DDBJ databases">
        <authorList>
            <person name="Hitch T.C.A."/>
            <person name="Wylensek D."/>
            <person name="Clavel T."/>
        </authorList>
    </citation>
    <scope>NUCLEOTIDE SEQUENCE [LARGE SCALE GENOMIC DNA]</scope>
    <source>
        <strain evidence="2 5">BL-383-APC-3D</strain>
    </source>
</reference>
<dbReference type="Proteomes" id="UP000544551">
    <property type="component" value="Unassembled WGS sequence"/>
</dbReference>
<keyword evidence="1" id="KW-1133">Transmembrane helix</keyword>
<evidence type="ECO:0000313" key="3">
    <source>
        <dbReference type="EMBL" id="OAH29944.1"/>
    </source>
</evidence>
<protein>
    <submittedName>
        <fullName evidence="3">Uncharacterized protein</fullName>
    </submittedName>
</protein>
<sequence length="97" mass="10530">MLYMVPGLLAGVVFYLILTVLNWGVEAMSSKKYRLRAHGRLIVHCLVAIAFTIFLAVAGGGGNWATQMQVSGFILAGCILSIVTSVTDRSRDQRKAD</sequence>
<accession>A0A177IMG6</accession>
<feature type="transmembrane region" description="Helical" evidence="1">
    <location>
        <begin position="70"/>
        <end position="87"/>
    </location>
</feature>
<organism evidence="3 4">
    <name type="scientific">Corynebacterium stationis</name>
    <dbReference type="NCBI Taxonomy" id="1705"/>
    <lineage>
        <taxon>Bacteria</taxon>
        <taxon>Bacillati</taxon>
        <taxon>Actinomycetota</taxon>
        <taxon>Actinomycetes</taxon>
        <taxon>Mycobacteriales</taxon>
        <taxon>Corynebacteriaceae</taxon>
        <taxon>Corynebacterium</taxon>
    </lineage>
</organism>
<feature type="transmembrane region" description="Helical" evidence="1">
    <location>
        <begin position="6"/>
        <end position="25"/>
    </location>
</feature>
<keyword evidence="4" id="KW-1185">Reference proteome</keyword>
<reference evidence="3" key="1">
    <citation type="submission" date="2016-02" db="EMBL/GenBank/DDBJ databases">
        <authorList>
            <person name="Wen L."/>
            <person name="He K."/>
            <person name="Yang H."/>
        </authorList>
    </citation>
    <scope>NUCLEOTIDE SEQUENCE [LARGE SCALE GENOMIC DNA]</scope>
    <source>
        <strain evidence="3">GA-15</strain>
    </source>
</reference>
<name>A0A177IMG6_9CORY</name>
<keyword evidence="1" id="KW-0472">Membrane</keyword>